<gene>
    <name evidence="3" type="ORF">Fcan01_09004</name>
</gene>
<comment type="caution">
    <text evidence="3">The sequence shown here is derived from an EMBL/GenBank/DDBJ whole genome shotgun (WGS) entry which is preliminary data.</text>
</comment>
<keyword evidence="1" id="KW-0472">Membrane</keyword>
<protein>
    <submittedName>
        <fullName evidence="3">Uncharacterized protein</fullName>
    </submittedName>
</protein>
<evidence type="ECO:0000313" key="3">
    <source>
        <dbReference type="EMBL" id="OXA55578.1"/>
    </source>
</evidence>
<accession>A0A226EEA2</accession>
<name>A0A226EEA2_FOLCA</name>
<proteinExistence type="predicted"/>
<dbReference type="Proteomes" id="UP000198287">
    <property type="component" value="Unassembled WGS sequence"/>
</dbReference>
<keyword evidence="1" id="KW-0812">Transmembrane</keyword>
<feature type="chain" id="PRO_5012172113" evidence="2">
    <location>
        <begin position="29"/>
        <end position="132"/>
    </location>
</feature>
<evidence type="ECO:0000313" key="4">
    <source>
        <dbReference type="Proteomes" id="UP000198287"/>
    </source>
</evidence>
<dbReference type="AlphaFoldDB" id="A0A226EEA2"/>
<evidence type="ECO:0000256" key="1">
    <source>
        <dbReference type="SAM" id="Phobius"/>
    </source>
</evidence>
<organism evidence="3 4">
    <name type="scientific">Folsomia candida</name>
    <name type="common">Springtail</name>
    <dbReference type="NCBI Taxonomy" id="158441"/>
    <lineage>
        <taxon>Eukaryota</taxon>
        <taxon>Metazoa</taxon>
        <taxon>Ecdysozoa</taxon>
        <taxon>Arthropoda</taxon>
        <taxon>Hexapoda</taxon>
        <taxon>Collembola</taxon>
        <taxon>Entomobryomorpha</taxon>
        <taxon>Isotomoidea</taxon>
        <taxon>Isotomidae</taxon>
        <taxon>Proisotominae</taxon>
        <taxon>Folsomia</taxon>
    </lineage>
</organism>
<feature type="signal peptide" evidence="2">
    <location>
        <begin position="1"/>
        <end position="28"/>
    </location>
</feature>
<evidence type="ECO:0000256" key="2">
    <source>
        <dbReference type="SAM" id="SignalP"/>
    </source>
</evidence>
<keyword evidence="1" id="KW-1133">Transmembrane helix</keyword>
<keyword evidence="2" id="KW-0732">Signal</keyword>
<keyword evidence="4" id="KW-1185">Reference proteome</keyword>
<feature type="transmembrane region" description="Helical" evidence="1">
    <location>
        <begin position="103"/>
        <end position="123"/>
    </location>
</feature>
<sequence length="132" mass="14851">MNKSTIIEILAICCVSTIATTLANKSQADENECVHIYDSDSIFLPGYEPEPKGSIKRKAGDTCSILYDDLNCTQVTDTNSRVHYTVRDWDNSQKKVELCEPDIPNAVIGFMVIVVIVVFAVILKRYYDQRGR</sequence>
<dbReference type="EMBL" id="LNIX01000004">
    <property type="protein sequence ID" value="OXA55578.1"/>
    <property type="molecule type" value="Genomic_DNA"/>
</dbReference>
<reference evidence="3 4" key="1">
    <citation type="submission" date="2015-12" db="EMBL/GenBank/DDBJ databases">
        <title>The genome of Folsomia candida.</title>
        <authorList>
            <person name="Faddeeva A."/>
            <person name="Derks M.F."/>
            <person name="Anvar Y."/>
            <person name="Smit S."/>
            <person name="Van Straalen N."/>
            <person name="Roelofs D."/>
        </authorList>
    </citation>
    <scope>NUCLEOTIDE SEQUENCE [LARGE SCALE GENOMIC DNA]</scope>
    <source>
        <strain evidence="3 4">VU population</strain>
        <tissue evidence="3">Whole body</tissue>
    </source>
</reference>